<evidence type="ECO:0000256" key="1">
    <source>
        <dbReference type="SAM" id="MobiDB-lite"/>
    </source>
</evidence>
<keyword evidence="3" id="KW-1185">Reference proteome</keyword>
<proteinExistence type="predicted"/>
<protein>
    <submittedName>
        <fullName evidence="2">Uncharacterized protein</fullName>
    </submittedName>
</protein>
<evidence type="ECO:0000313" key="3">
    <source>
        <dbReference type="Proteomes" id="UP001601303"/>
    </source>
</evidence>
<reference evidence="2 3" key="1">
    <citation type="submission" date="2024-10" db="EMBL/GenBank/DDBJ databases">
        <title>The Natural Products Discovery Center: Release of the First 8490 Sequenced Strains for Exploring Actinobacteria Biosynthetic Diversity.</title>
        <authorList>
            <person name="Kalkreuter E."/>
            <person name="Kautsar S.A."/>
            <person name="Yang D."/>
            <person name="Bader C.D."/>
            <person name="Teijaro C.N."/>
            <person name="Fluegel L."/>
            <person name="Davis C.M."/>
            <person name="Simpson J.R."/>
            <person name="Lauterbach L."/>
            <person name="Steele A.D."/>
            <person name="Gui C."/>
            <person name="Meng S."/>
            <person name="Li G."/>
            <person name="Viehrig K."/>
            <person name="Ye F."/>
            <person name="Su P."/>
            <person name="Kiefer A.F."/>
            <person name="Nichols A."/>
            <person name="Cepeda A.J."/>
            <person name="Yan W."/>
            <person name="Fan B."/>
            <person name="Jiang Y."/>
            <person name="Adhikari A."/>
            <person name="Zheng C.-J."/>
            <person name="Schuster L."/>
            <person name="Cowan T.M."/>
            <person name="Smanski M.J."/>
            <person name="Chevrette M.G."/>
            <person name="De Carvalho L.P.S."/>
            <person name="Shen B."/>
        </authorList>
    </citation>
    <scope>NUCLEOTIDE SEQUENCE [LARGE SCALE GENOMIC DNA]</scope>
    <source>
        <strain evidence="2 3">NPDC006488</strain>
    </source>
</reference>
<name>A0ABW6M5X0_9ACTN</name>
<feature type="region of interest" description="Disordered" evidence="1">
    <location>
        <begin position="37"/>
        <end position="56"/>
    </location>
</feature>
<gene>
    <name evidence="2" type="ORF">ACFYNQ_20140</name>
</gene>
<organism evidence="2 3">
    <name type="scientific">Streptomyces hokutonensis</name>
    <dbReference type="NCBI Taxonomy" id="1306990"/>
    <lineage>
        <taxon>Bacteria</taxon>
        <taxon>Bacillati</taxon>
        <taxon>Actinomycetota</taxon>
        <taxon>Actinomycetes</taxon>
        <taxon>Kitasatosporales</taxon>
        <taxon>Streptomycetaceae</taxon>
        <taxon>Streptomyces</taxon>
    </lineage>
</organism>
<feature type="region of interest" description="Disordered" evidence="1">
    <location>
        <begin position="1"/>
        <end position="28"/>
    </location>
</feature>
<evidence type="ECO:0000313" key="2">
    <source>
        <dbReference type="EMBL" id="MFE9600868.1"/>
    </source>
</evidence>
<dbReference type="EMBL" id="JBIAHM010000007">
    <property type="protein sequence ID" value="MFE9600868.1"/>
    <property type="molecule type" value="Genomic_DNA"/>
</dbReference>
<dbReference type="Proteomes" id="UP001601303">
    <property type="component" value="Unassembled WGS sequence"/>
</dbReference>
<dbReference type="RefSeq" id="WP_388107673.1">
    <property type="nucleotide sequence ID" value="NZ_JBIAHM010000007.1"/>
</dbReference>
<accession>A0ABW6M5X0</accession>
<comment type="caution">
    <text evidence="2">The sequence shown here is derived from an EMBL/GenBank/DDBJ whole genome shotgun (WGS) entry which is preliminary data.</text>
</comment>
<sequence length="56" mass="6067">MRTAFQPHRDDKQGGPLADAGAEPGEQEATAALFAGTIGAYKNPRESPHSRLRRPH</sequence>